<dbReference type="NCBIfam" id="TIGR01614">
    <property type="entry name" value="PME_inhib"/>
    <property type="match status" value="1"/>
</dbReference>
<comment type="pathway">
    <text evidence="1 7">Glycan metabolism; pectin degradation; 2-dehydro-3-deoxy-D-gluconate from pectin: step 1/5.</text>
</comment>
<dbReference type="InterPro" id="IPR006501">
    <property type="entry name" value="Pectinesterase_inhib_dom"/>
</dbReference>
<gene>
    <name evidence="9" type="ORF">CSSPJE1EN1_LOCUS23172</name>
</gene>
<comment type="similarity">
    <text evidence="3">In the C-terminal section; belongs to the pectinesterase family.</text>
</comment>
<evidence type="ECO:0000259" key="8">
    <source>
        <dbReference type="SMART" id="SM00856"/>
    </source>
</evidence>
<evidence type="ECO:0000256" key="2">
    <source>
        <dbReference type="ARBA" id="ARBA00006027"/>
    </source>
</evidence>
<evidence type="ECO:0000256" key="4">
    <source>
        <dbReference type="ARBA" id="ARBA00022801"/>
    </source>
</evidence>
<dbReference type="InterPro" id="IPR035513">
    <property type="entry name" value="Invertase/methylesterase_inhib"/>
</dbReference>
<dbReference type="SUPFAM" id="SSF101148">
    <property type="entry name" value="Plant invertase/pectin methylesterase inhibitor"/>
    <property type="match status" value="1"/>
</dbReference>
<dbReference type="InterPro" id="IPR033131">
    <property type="entry name" value="Pectinesterase_Asp_AS"/>
</dbReference>
<name>A0ABP0XGF9_9BRYO</name>
<dbReference type="Pfam" id="PF01095">
    <property type="entry name" value="Pectinesterase"/>
    <property type="match status" value="1"/>
</dbReference>
<dbReference type="InterPro" id="IPR000070">
    <property type="entry name" value="Pectinesterase_cat"/>
</dbReference>
<dbReference type="EC" id="3.1.1.11" evidence="7"/>
<dbReference type="SMART" id="SM00856">
    <property type="entry name" value="PMEI"/>
    <property type="match status" value="1"/>
</dbReference>
<feature type="domain" description="Pectinesterase inhibitor" evidence="8">
    <location>
        <begin position="41"/>
        <end position="195"/>
    </location>
</feature>
<dbReference type="SUPFAM" id="SSF51126">
    <property type="entry name" value="Pectin lyase-like"/>
    <property type="match status" value="1"/>
</dbReference>
<comment type="similarity">
    <text evidence="2">In the N-terminal section; belongs to the PMEI family.</text>
</comment>
<evidence type="ECO:0000313" key="10">
    <source>
        <dbReference type="Proteomes" id="UP001497444"/>
    </source>
</evidence>
<dbReference type="Gene3D" id="1.20.140.40">
    <property type="entry name" value="Invertase/pectin methylesterase inhibitor family protein"/>
    <property type="match status" value="1"/>
</dbReference>
<keyword evidence="5 7" id="KW-0063">Aspartyl esterase</keyword>
<dbReference type="PROSITE" id="PS00503">
    <property type="entry name" value="PECTINESTERASE_2"/>
    <property type="match status" value="1"/>
</dbReference>
<dbReference type="InterPro" id="IPR011050">
    <property type="entry name" value="Pectin_lyase_fold/virulence"/>
</dbReference>
<dbReference type="EMBL" id="OZ020103">
    <property type="protein sequence ID" value="CAK9277694.1"/>
    <property type="molecule type" value="Genomic_DNA"/>
</dbReference>
<evidence type="ECO:0000256" key="7">
    <source>
        <dbReference type="RuleBase" id="RU000589"/>
    </source>
</evidence>
<evidence type="ECO:0000256" key="3">
    <source>
        <dbReference type="ARBA" id="ARBA00007786"/>
    </source>
</evidence>
<accession>A0ABP0XGF9</accession>
<dbReference type="Proteomes" id="UP001497444">
    <property type="component" value="Chromosome 8"/>
</dbReference>
<evidence type="ECO:0000256" key="6">
    <source>
        <dbReference type="PROSITE-ProRule" id="PRU10040"/>
    </source>
</evidence>
<protein>
    <recommendedName>
        <fullName evidence="7">Pectinesterase</fullName>
        <ecNumber evidence="7">3.1.1.11</ecNumber>
    </recommendedName>
</protein>
<feature type="active site" evidence="6">
    <location>
        <position position="423"/>
    </location>
</feature>
<comment type="catalytic activity">
    <reaction evidence="7">
        <text>[(1-&gt;4)-alpha-D-galacturonosyl methyl ester](n) + n H2O = [(1-&gt;4)-alpha-D-galacturonosyl](n) + n methanol + n H(+)</text>
        <dbReference type="Rhea" id="RHEA:22380"/>
        <dbReference type="Rhea" id="RHEA-COMP:14570"/>
        <dbReference type="Rhea" id="RHEA-COMP:14573"/>
        <dbReference type="ChEBI" id="CHEBI:15377"/>
        <dbReference type="ChEBI" id="CHEBI:15378"/>
        <dbReference type="ChEBI" id="CHEBI:17790"/>
        <dbReference type="ChEBI" id="CHEBI:140522"/>
        <dbReference type="ChEBI" id="CHEBI:140523"/>
        <dbReference type="EC" id="3.1.1.11"/>
    </reaction>
</comment>
<dbReference type="CDD" id="cd15798">
    <property type="entry name" value="PMEI-like_3"/>
    <property type="match status" value="1"/>
</dbReference>
<evidence type="ECO:0000256" key="1">
    <source>
        <dbReference type="ARBA" id="ARBA00005184"/>
    </source>
</evidence>
<dbReference type="Gene3D" id="2.160.20.10">
    <property type="entry name" value="Single-stranded right-handed beta-helix, Pectin lyase-like"/>
    <property type="match status" value="1"/>
</dbReference>
<evidence type="ECO:0000256" key="5">
    <source>
        <dbReference type="ARBA" id="ARBA00023085"/>
    </source>
</evidence>
<reference evidence="9" key="1">
    <citation type="submission" date="2024-02" db="EMBL/GenBank/DDBJ databases">
        <authorList>
            <consortium name="ELIXIR-Norway"/>
            <consortium name="Elixir Norway"/>
        </authorList>
    </citation>
    <scope>NUCLEOTIDE SEQUENCE</scope>
</reference>
<evidence type="ECO:0000313" key="9">
    <source>
        <dbReference type="EMBL" id="CAK9277694.1"/>
    </source>
</evidence>
<keyword evidence="4 7" id="KW-0378">Hydrolase</keyword>
<organism evidence="9 10">
    <name type="scientific">Sphagnum jensenii</name>
    <dbReference type="NCBI Taxonomy" id="128206"/>
    <lineage>
        <taxon>Eukaryota</taxon>
        <taxon>Viridiplantae</taxon>
        <taxon>Streptophyta</taxon>
        <taxon>Embryophyta</taxon>
        <taxon>Bryophyta</taxon>
        <taxon>Sphagnophytina</taxon>
        <taxon>Sphagnopsida</taxon>
        <taxon>Sphagnales</taxon>
        <taxon>Sphagnaceae</taxon>
        <taxon>Sphagnum</taxon>
    </lineage>
</organism>
<proteinExistence type="inferred from homology"/>
<dbReference type="PANTHER" id="PTHR31707">
    <property type="entry name" value="PECTINESTERASE"/>
    <property type="match status" value="1"/>
</dbReference>
<sequence>MQTSSILSRMIAIGLVISQLPPLQNSPLIPILNLFSGAPPVSANSISSICNGTLYPQLCSSTLNGTDPNNPQKYVRVAIEAAVQAINDSLNAVDALLASSPVKNGTQYSTLLTCEEVLSDSLDQLNDSLSQISTLSLQFLQSEVQDVQQLLSAAMTSQDTCLTDIQEFGIWNTTSVVNGTLATYATQLLSNALALVTTLTKITGLTNLIPSLHNRRRLLLLSAADDDAHLAQSKSSYQMELDLHSAIEGGSQAFPGWMRAADRRLLQTVKPTPNAVVAQDGSGHYKTIQAAVNAAKTGTNSRWVIYVKAGTYSEQVTIGKSAKNLMLYGDGAGLTILTGSKSVAGGSTTFLSATLAVKASGFIAMDMTIRNTAGPNGHQAVAMRIGGDQSAFAGLSIEGYQDTLYAYTLRQFYTDCSILGTVDYIFGNSAAVFQNCKLLARTGIQGSQNTYTASGRTDPAQPTGFSFLSCTLEAAVPAASTWPTYLGRPWKPYARTVFIESTLGSLIEPAGWLLWNGDQQSGDKVTYGEYSNTGPGSNTAHRVRWSMQLTSKQAFTYTVGNFIDGENWLPATSISFSSNL</sequence>
<dbReference type="InterPro" id="IPR012334">
    <property type="entry name" value="Pectin_lyas_fold"/>
</dbReference>
<dbReference type="Pfam" id="PF04043">
    <property type="entry name" value="PMEI"/>
    <property type="match status" value="1"/>
</dbReference>
<keyword evidence="10" id="KW-1185">Reference proteome</keyword>